<dbReference type="CDD" id="cd00093">
    <property type="entry name" value="HTH_XRE"/>
    <property type="match status" value="1"/>
</dbReference>
<reference evidence="3 4" key="2">
    <citation type="journal article" date="2022" name="Mar. Drugs">
        <title>Bioassay-Guided Fractionation Leads to the Detection of Cholic Acid Generated by the Rare Thalassomonas sp.</title>
        <authorList>
            <person name="Pheiffer F."/>
            <person name="Schneider Y.K."/>
            <person name="Hansen E.H."/>
            <person name="Andersen J.H."/>
            <person name="Isaksson J."/>
            <person name="Busche T."/>
            <person name="R C."/>
            <person name="Kalinowski J."/>
            <person name="Zyl L.V."/>
            <person name="Trindade M."/>
        </authorList>
    </citation>
    <scope>NUCLEOTIDE SEQUENCE [LARGE SCALE GENOMIC DNA]</scope>
    <source>
        <strain evidence="3 4">XOM25</strain>
    </source>
</reference>
<feature type="region of interest" description="Disordered" evidence="1">
    <location>
        <begin position="87"/>
        <end position="117"/>
    </location>
</feature>
<dbReference type="Gene3D" id="1.10.260.40">
    <property type="entry name" value="lambda repressor-like DNA-binding domains"/>
    <property type="match status" value="1"/>
</dbReference>
<gene>
    <name evidence="3" type="ORF">SG34_020140</name>
</gene>
<evidence type="ECO:0000256" key="1">
    <source>
        <dbReference type="SAM" id="MobiDB-lite"/>
    </source>
</evidence>
<dbReference type="SMART" id="SM00530">
    <property type="entry name" value="HTH_XRE"/>
    <property type="match status" value="1"/>
</dbReference>
<dbReference type="SUPFAM" id="SSF47413">
    <property type="entry name" value="lambda repressor-like DNA-binding domains"/>
    <property type="match status" value="1"/>
</dbReference>
<feature type="compositionally biased region" description="Polar residues" evidence="1">
    <location>
        <begin position="96"/>
        <end position="106"/>
    </location>
</feature>
<evidence type="ECO:0000259" key="2">
    <source>
        <dbReference type="PROSITE" id="PS50943"/>
    </source>
</evidence>
<dbReference type="KEGG" id="tvd:SG34_020140"/>
<dbReference type="InterPro" id="IPR010982">
    <property type="entry name" value="Lambda_DNA-bd_dom_sf"/>
</dbReference>
<dbReference type="AlphaFoldDB" id="A0AAF0C8A5"/>
<keyword evidence="4" id="KW-1185">Reference proteome</keyword>
<name>A0AAF0C8A5_9GAMM</name>
<dbReference type="GO" id="GO:0003677">
    <property type="term" value="F:DNA binding"/>
    <property type="evidence" value="ECO:0007669"/>
    <property type="project" value="InterPro"/>
</dbReference>
<evidence type="ECO:0000313" key="3">
    <source>
        <dbReference type="EMBL" id="WDE03674.1"/>
    </source>
</evidence>
<dbReference type="EMBL" id="CP059733">
    <property type="protein sequence ID" value="WDE03674.1"/>
    <property type="molecule type" value="Genomic_DNA"/>
</dbReference>
<evidence type="ECO:0000313" key="4">
    <source>
        <dbReference type="Proteomes" id="UP000032352"/>
    </source>
</evidence>
<proteinExistence type="predicted"/>
<reference evidence="3 4" key="1">
    <citation type="journal article" date="2015" name="Genome Announc.">
        <title>Draft Genome Sequences of Marine Isolates of Thalassomonas viridans and Thalassomonas actiniarum.</title>
        <authorList>
            <person name="Olonade I."/>
            <person name="van Zyl L.J."/>
            <person name="Trindade M."/>
        </authorList>
    </citation>
    <scope>NUCLEOTIDE SEQUENCE [LARGE SCALE GENOMIC DNA]</scope>
    <source>
        <strain evidence="3 4">XOM25</strain>
    </source>
</reference>
<protein>
    <submittedName>
        <fullName evidence="3">Helix-turn-helix transcriptional regulator</fullName>
    </submittedName>
</protein>
<dbReference type="InterPro" id="IPR001387">
    <property type="entry name" value="Cro/C1-type_HTH"/>
</dbReference>
<organism evidence="3 4">
    <name type="scientific">Thalassomonas viridans</name>
    <dbReference type="NCBI Taxonomy" id="137584"/>
    <lineage>
        <taxon>Bacteria</taxon>
        <taxon>Pseudomonadati</taxon>
        <taxon>Pseudomonadota</taxon>
        <taxon>Gammaproteobacteria</taxon>
        <taxon>Alteromonadales</taxon>
        <taxon>Colwelliaceae</taxon>
        <taxon>Thalassomonas</taxon>
    </lineage>
</organism>
<sequence>MVRDDRLENPSGDDLKYLRLWSGKSMQQMADLLGVHRHTVDNYEKGVSKIPLEYYFIWTKACGINWHSIIQQTKMLREAVEEQEIKRPRKKENHLEATNTENQCEPIQNIFKKPSRS</sequence>
<accession>A0AAF0C8A5</accession>
<dbReference type="PROSITE" id="PS50943">
    <property type="entry name" value="HTH_CROC1"/>
    <property type="match status" value="1"/>
</dbReference>
<dbReference type="Proteomes" id="UP000032352">
    <property type="component" value="Chromosome"/>
</dbReference>
<dbReference type="Pfam" id="PF01381">
    <property type="entry name" value="HTH_3"/>
    <property type="match status" value="1"/>
</dbReference>
<dbReference type="RefSeq" id="WP_044842840.1">
    <property type="nucleotide sequence ID" value="NZ_CP059733.1"/>
</dbReference>
<feature type="domain" description="HTH cro/C1-type" evidence="2">
    <location>
        <begin position="15"/>
        <end position="69"/>
    </location>
</feature>